<dbReference type="RefSeq" id="WP_236715647.1">
    <property type="nucleotide sequence ID" value="NZ_ANBO01000001.1"/>
</dbReference>
<organism evidence="2 3">
    <name type="scientific">Mycolicibacterium phlei DSM 43239 = CCUG 21000</name>
    <dbReference type="NCBI Taxonomy" id="1226750"/>
    <lineage>
        <taxon>Bacteria</taxon>
        <taxon>Bacillati</taxon>
        <taxon>Actinomycetota</taxon>
        <taxon>Actinomycetes</taxon>
        <taxon>Mycobacteriales</taxon>
        <taxon>Mycobacteriaceae</taxon>
        <taxon>Mycolicibacterium</taxon>
    </lineage>
</organism>
<feature type="chain" id="PRO_5024393611" description="PASTA domain-containing protein" evidence="1">
    <location>
        <begin position="29"/>
        <end position="108"/>
    </location>
</feature>
<protein>
    <recommendedName>
        <fullName evidence="4">PASTA domain-containing protein</fullName>
    </recommendedName>
</protein>
<gene>
    <name evidence="2" type="ORF">MPHL21000_01025</name>
</gene>
<comment type="caution">
    <text evidence="2">The sequence shown here is derived from an EMBL/GenBank/DDBJ whole genome shotgun (WGS) entry which is preliminary data.</text>
</comment>
<proteinExistence type="predicted"/>
<dbReference type="AlphaFoldDB" id="A0A5N5VCM8"/>
<reference evidence="2 3" key="1">
    <citation type="submission" date="2012-10" db="EMBL/GenBank/DDBJ databases">
        <title>The draft sequence of the Mycobacterium pheli genome.</title>
        <authorList>
            <person name="Pettersson B.M.F."/>
            <person name="Das S."/>
            <person name="Dasgupta S."/>
            <person name="Bhattacharya A."/>
            <person name="Kirsebom L.A."/>
        </authorList>
    </citation>
    <scope>NUCLEOTIDE SEQUENCE [LARGE SCALE GENOMIC DNA]</scope>
    <source>
        <strain evidence="2 3">CCUG 21000</strain>
    </source>
</reference>
<feature type="signal peptide" evidence="1">
    <location>
        <begin position="1"/>
        <end position="28"/>
    </location>
</feature>
<keyword evidence="1" id="KW-0732">Signal</keyword>
<keyword evidence="3" id="KW-1185">Reference proteome</keyword>
<dbReference type="EMBL" id="ANBP01000001">
    <property type="protein sequence ID" value="KAB7759645.1"/>
    <property type="molecule type" value="Genomic_DNA"/>
</dbReference>
<evidence type="ECO:0000313" key="3">
    <source>
        <dbReference type="Proteomes" id="UP000325690"/>
    </source>
</evidence>
<evidence type="ECO:0008006" key="4">
    <source>
        <dbReference type="Google" id="ProtNLM"/>
    </source>
</evidence>
<dbReference type="Proteomes" id="UP000325690">
    <property type="component" value="Unassembled WGS sequence"/>
</dbReference>
<dbReference type="GeneID" id="74304960"/>
<evidence type="ECO:0000256" key="1">
    <source>
        <dbReference type="SAM" id="SignalP"/>
    </source>
</evidence>
<evidence type="ECO:0000313" key="2">
    <source>
        <dbReference type="EMBL" id="KAB7759645.1"/>
    </source>
</evidence>
<accession>A0A5N5VCM8</accession>
<name>A0A5N5VCM8_MYCPH</name>
<sequence>MMTRIVPAVGAALAAAGLGMASATAALAAPTGGEPADQVLDRLRNEGYTVVVSRTGTGSIDKCTVTEVRPGQTYMRTDSGVPGHLLGTPGPNIATIVTGKTAHVTLKC</sequence>